<accession>A0A2M7T974</accession>
<keyword evidence="3" id="KW-0574">Periplasm</keyword>
<dbReference type="GO" id="GO:0005975">
    <property type="term" value="P:carbohydrate metabolic process"/>
    <property type="evidence" value="ECO:0007669"/>
    <property type="project" value="InterPro"/>
</dbReference>
<dbReference type="Gene3D" id="2.70.98.70">
    <property type="match status" value="1"/>
</dbReference>
<keyword evidence="5" id="KW-0472">Membrane</keyword>
<evidence type="ECO:0000256" key="1">
    <source>
        <dbReference type="ARBA" id="ARBA00004418"/>
    </source>
</evidence>
<protein>
    <recommendedName>
        <fullName evidence="11">NodB homology domain-containing protein</fullName>
    </recommendedName>
</protein>
<evidence type="ECO:0000313" key="10">
    <source>
        <dbReference type="Proteomes" id="UP000230956"/>
    </source>
</evidence>
<comment type="caution">
    <text evidence="9">The sequence shown here is derived from an EMBL/GenBank/DDBJ whole genome shotgun (WGS) entry which is preliminary data.</text>
</comment>
<evidence type="ECO:0000256" key="3">
    <source>
        <dbReference type="ARBA" id="ARBA00022764"/>
    </source>
</evidence>
<dbReference type="InterPro" id="IPR011330">
    <property type="entry name" value="Glyco_hydro/deAcase_b/a-brl"/>
</dbReference>
<name>A0A2M7T974_9ACTN</name>
<dbReference type="InterPro" id="IPR031680">
    <property type="entry name" value="Hepar_II_III_N"/>
</dbReference>
<evidence type="ECO:0000259" key="8">
    <source>
        <dbReference type="Pfam" id="PF16889"/>
    </source>
</evidence>
<dbReference type="GO" id="GO:0016829">
    <property type="term" value="F:lyase activity"/>
    <property type="evidence" value="ECO:0007669"/>
    <property type="project" value="UniProtKB-KW"/>
</dbReference>
<feature type="domain" description="Heparin-sulfate lyase N-terminal" evidence="8">
    <location>
        <begin position="112"/>
        <end position="368"/>
    </location>
</feature>
<feature type="domain" description="Heparinase II/III-like C-terminal" evidence="7">
    <location>
        <begin position="389"/>
        <end position="556"/>
    </location>
</feature>
<dbReference type="CDD" id="cd10970">
    <property type="entry name" value="CE4_DAC_u1_6s"/>
    <property type="match status" value="1"/>
</dbReference>
<feature type="domain" description="NodB homology" evidence="6">
    <location>
        <begin position="843"/>
        <end position="967"/>
    </location>
</feature>
<comment type="subcellular location">
    <subcellularLocation>
        <location evidence="1">Periplasm</location>
    </subcellularLocation>
</comment>
<dbReference type="Pfam" id="PF07940">
    <property type="entry name" value="Hepar_II_III_C"/>
    <property type="match status" value="1"/>
</dbReference>
<dbReference type="GO" id="GO:0042597">
    <property type="term" value="C:periplasmic space"/>
    <property type="evidence" value="ECO:0007669"/>
    <property type="project" value="UniProtKB-SubCell"/>
</dbReference>
<keyword evidence="5" id="KW-1133">Transmembrane helix</keyword>
<keyword evidence="5" id="KW-0812">Transmembrane</keyword>
<dbReference type="InterPro" id="IPR002509">
    <property type="entry name" value="NODB_dom"/>
</dbReference>
<dbReference type="PANTHER" id="PTHR39210:SF1">
    <property type="entry name" value="HEPARIN-SULFATE LYASE"/>
    <property type="match status" value="1"/>
</dbReference>
<evidence type="ECO:0000313" key="9">
    <source>
        <dbReference type="EMBL" id="PIZ40748.1"/>
    </source>
</evidence>
<dbReference type="SUPFAM" id="SSF88713">
    <property type="entry name" value="Glycoside hydrolase/deacetylase"/>
    <property type="match status" value="1"/>
</dbReference>
<dbReference type="Pfam" id="PF01522">
    <property type="entry name" value="Polysacc_deac_1"/>
    <property type="match status" value="1"/>
</dbReference>
<dbReference type="SUPFAM" id="SSF48230">
    <property type="entry name" value="Chondroitin AC/alginate lyase"/>
    <property type="match status" value="1"/>
</dbReference>
<evidence type="ECO:0000259" key="6">
    <source>
        <dbReference type="Pfam" id="PF01522"/>
    </source>
</evidence>
<keyword evidence="4" id="KW-0456">Lyase</keyword>
<dbReference type="Pfam" id="PF16889">
    <property type="entry name" value="Hepar_II_III_N"/>
    <property type="match status" value="1"/>
</dbReference>
<dbReference type="Proteomes" id="UP000230956">
    <property type="component" value="Unassembled WGS sequence"/>
</dbReference>
<evidence type="ECO:0000256" key="4">
    <source>
        <dbReference type="ARBA" id="ARBA00023239"/>
    </source>
</evidence>
<reference evidence="10" key="1">
    <citation type="submission" date="2017-09" db="EMBL/GenBank/DDBJ databases">
        <title>Depth-based differentiation of microbial function through sediment-hosted aquifers and enrichment of novel symbionts in the deep terrestrial subsurface.</title>
        <authorList>
            <person name="Probst A.J."/>
            <person name="Ladd B."/>
            <person name="Jarett J.K."/>
            <person name="Geller-Mcgrath D.E."/>
            <person name="Sieber C.M.K."/>
            <person name="Emerson J.B."/>
            <person name="Anantharaman K."/>
            <person name="Thomas B.C."/>
            <person name="Malmstrom R."/>
            <person name="Stieglmeier M."/>
            <person name="Klingl A."/>
            <person name="Woyke T."/>
            <person name="Ryan C.M."/>
            <person name="Banfield J.F."/>
        </authorList>
    </citation>
    <scope>NUCLEOTIDE SEQUENCE [LARGE SCALE GENOMIC DNA]</scope>
</reference>
<dbReference type="InterPro" id="IPR012480">
    <property type="entry name" value="Hepar_II_III_C"/>
</dbReference>
<evidence type="ECO:0000256" key="5">
    <source>
        <dbReference type="SAM" id="Phobius"/>
    </source>
</evidence>
<evidence type="ECO:0008006" key="11">
    <source>
        <dbReference type="Google" id="ProtNLM"/>
    </source>
</evidence>
<gene>
    <name evidence="9" type="ORF">COY37_03275</name>
</gene>
<proteinExistence type="predicted"/>
<dbReference type="PANTHER" id="PTHR39210">
    <property type="entry name" value="HEPARIN-SULFATE LYASE"/>
    <property type="match status" value="1"/>
</dbReference>
<dbReference type="Gene3D" id="3.20.20.370">
    <property type="entry name" value="Glycoside hydrolase/deacetylase"/>
    <property type="match status" value="1"/>
</dbReference>
<evidence type="ECO:0000259" key="7">
    <source>
        <dbReference type="Pfam" id="PF07940"/>
    </source>
</evidence>
<dbReference type="EMBL" id="PFNG01000081">
    <property type="protein sequence ID" value="PIZ40748.1"/>
    <property type="molecule type" value="Genomic_DNA"/>
</dbReference>
<feature type="transmembrane region" description="Helical" evidence="5">
    <location>
        <begin position="12"/>
        <end position="29"/>
    </location>
</feature>
<dbReference type="GO" id="GO:0016810">
    <property type="term" value="F:hydrolase activity, acting on carbon-nitrogen (but not peptide) bonds"/>
    <property type="evidence" value="ECO:0007669"/>
    <property type="project" value="InterPro"/>
</dbReference>
<evidence type="ECO:0000256" key="2">
    <source>
        <dbReference type="ARBA" id="ARBA00022729"/>
    </source>
</evidence>
<dbReference type="InterPro" id="IPR008929">
    <property type="entry name" value="Chondroitin_lyas"/>
</dbReference>
<dbReference type="AlphaFoldDB" id="A0A2M7T974"/>
<dbReference type="Gene3D" id="1.50.10.100">
    <property type="entry name" value="Chondroitin AC/alginate lyase"/>
    <property type="match status" value="1"/>
</dbReference>
<dbReference type="RefSeq" id="WP_286976055.1">
    <property type="nucleotide sequence ID" value="NZ_PFNG01000081.1"/>
</dbReference>
<keyword evidence="2" id="KW-0732">Signal</keyword>
<organism evidence="9 10">
    <name type="scientific">Candidatus Aquicultor secundus</name>
    <dbReference type="NCBI Taxonomy" id="1973895"/>
    <lineage>
        <taxon>Bacteria</taxon>
        <taxon>Bacillati</taxon>
        <taxon>Actinomycetota</taxon>
        <taxon>Candidatus Aquicultoria</taxon>
        <taxon>Candidatus Aquicultorales</taxon>
        <taxon>Candidatus Aquicultoraceae</taxon>
        <taxon>Candidatus Aquicultor</taxon>
    </lineage>
</organism>
<sequence>MDPRIRRTEIIVIMIVVAVFIVVAGKYLYPDARAGVLSASDYVSHRIAAYKIVRPPKPGQLKIAVPGGFVYREKAEPSVWLHIYDTYPKSANGKEVLYGFLDQGDITSADKILDDYYAVDRFAPTKIAPQITWKEDPYKNRYWRFIFYALRPTRHLIFAANETGQQKYDDKLLEIVESFLDKGMKQPLSWQDNHAVAFRTMVLVNVWWKLREHNALPIDVSTKLLQAIKEHGDYLSDVQHYEPQHNHGINQAAALLVLATNFPDMPGSKKWLSLARDRFDANLRDLVDKDGVLVENSPYYHFYALRKYWEIYNHSITYKTPLNSEFNSKIQNMVEYCKYILQPDSTVPLLGASLKTRVCYSGNFRSMADADPYLRYTLTAGKEGDMPPKLNVYFPTAGQTIMRSGWEQGKDYKNQTQLILDVGPFRTQHSDMDALSFNLFGAGIPLMPDSGLYTYEHLPLKDYFHGTRAHNTVVVDGKDQDKGAPSANPLVEGDGYALQSAESDLYTGVKHKRAVILLGKKFVVIIDELTSKKEHKYEQMFHLFPEAKLKKSGMTLSGIGASPEQAVTIRQLNTDGLSVKAVKGQTKPYDGFCSFEYEKAIPNYSISYEKRGKEADFITLLEIGKQDKTLSAKVLASTKKDKTLTISTSDVKYSIATSELPGKDTNITIVKQKQQESLPKWTAIEKFENEKDWKRRDSRGGSIEIDCYQGKKNLRLVSSEDGSRLSITKRTNLDLSNKNLLVRMKASNISQCDNLTIDLSSHNWQGYASCELREAYAVADDNNWMTISLGKGSLRNIQGQWRFFGSGFDWSKIDRIGFSLSAVKGKKVTLNLDSLATVPGQDEGRTVICFDDGSESVLDALPVMNRYGIKGNVAVIAERPDRQIRGYLTLTQLKRMQNINGWDIVSHSAHHRNALTDYYEKGDLAGFEQDIVDGAEYLEENGINSAPNWYVYPNGATNPSVKQIVSKYYRFARSVSKQPEVYPFGDPYAVKIFEVFDTTKLSEVHNAVADAKLHKLTLILVFHRIWSGTYTTKQKTYIDYDLGKFEAVVKDIADQKIKVVTFSELDRLNHVPELKLKITKYKPAQLTATIDVKRKGFLGLLDKVKAFILAIVLSIIKFGR</sequence>